<dbReference type="EMBL" id="JBHSWD010000001">
    <property type="protein sequence ID" value="MFC6591868.1"/>
    <property type="molecule type" value="Genomic_DNA"/>
</dbReference>
<comment type="caution">
    <text evidence="1">The sequence shown here is derived from an EMBL/GenBank/DDBJ whole genome shotgun (WGS) entry which is preliminary data.</text>
</comment>
<evidence type="ECO:0000313" key="2">
    <source>
        <dbReference type="Proteomes" id="UP001596297"/>
    </source>
</evidence>
<evidence type="ECO:0000313" key="1">
    <source>
        <dbReference type="EMBL" id="MFC6591868.1"/>
    </source>
</evidence>
<protein>
    <submittedName>
        <fullName evidence="1">Uncharacterized protein</fullName>
    </submittedName>
</protein>
<dbReference type="Proteomes" id="UP001596297">
    <property type="component" value="Unassembled WGS sequence"/>
</dbReference>
<proteinExistence type="predicted"/>
<keyword evidence="2" id="KW-1185">Reference proteome</keyword>
<accession>A0ABW1YC63</accession>
<organism evidence="1 2">
    <name type="scientific">Deinococcus lacus</name>
    <dbReference type="NCBI Taxonomy" id="392561"/>
    <lineage>
        <taxon>Bacteria</taxon>
        <taxon>Thermotogati</taxon>
        <taxon>Deinococcota</taxon>
        <taxon>Deinococci</taxon>
        <taxon>Deinococcales</taxon>
        <taxon>Deinococcaceae</taxon>
        <taxon>Deinococcus</taxon>
    </lineage>
</organism>
<sequence>MREVRVGNVQFAHVGPLPAHAYYDEHFYADRSTKRWFFDTPEYVEMAGLSFGVYGHTQMDKGILVHTQKRFALVDALPSREFLELMLDPALPETVHSARIIRF</sequence>
<reference evidence="2" key="1">
    <citation type="journal article" date="2019" name="Int. J. Syst. Evol. Microbiol.">
        <title>The Global Catalogue of Microorganisms (GCM) 10K type strain sequencing project: providing services to taxonomists for standard genome sequencing and annotation.</title>
        <authorList>
            <consortium name="The Broad Institute Genomics Platform"/>
            <consortium name="The Broad Institute Genome Sequencing Center for Infectious Disease"/>
            <person name="Wu L."/>
            <person name="Ma J."/>
        </authorList>
    </citation>
    <scope>NUCLEOTIDE SEQUENCE [LARGE SCALE GENOMIC DNA]</scope>
    <source>
        <strain evidence="2">CGMCC 1.15772</strain>
    </source>
</reference>
<gene>
    <name evidence="1" type="ORF">ACFP81_07510</name>
</gene>
<name>A0ABW1YC63_9DEIO</name>
<dbReference type="RefSeq" id="WP_380082878.1">
    <property type="nucleotide sequence ID" value="NZ_JBHSWD010000001.1"/>
</dbReference>